<reference evidence="2 3" key="1">
    <citation type="submission" date="2021-01" db="EMBL/GenBank/DDBJ databases">
        <title>Whole genome shotgun sequence of Actinoplanes durhamensis NBRC 14914.</title>
        <authorList>
            <person name="Komaki H."/>
            <person name="Tamura T."/>
        </authorList>
    </citation>
    <scope>NUCLEOTIDE SEQUENCE [LARGE SCALE GENOMIC DNA]</scope>
    <source>
        <strain evidence="2 3">NBRC 14914</strain>
    </source>
</reference>
<feature type="region of interest" description="Disordered" evidence="1">
    <location>
        <begin position="46"/>
        <end position="72"/>
    </location>
</feature>
<keyword evidence="3" id="KW-1185">Reference proteome</keyword>
<gene>
    <name evidence="2" type="ORF">Adu01nite_08010</name>
</gene>
<name>A0ABQ3YPI6_9ACTN</name>
<dbReference type="Proteomes" id="UP000637628">
    <property type="component" value="Unassembled WGS sequence"/>
</dbReference>
<evidence type="ECO:0000313" key="2">
    <source>
        <dbReference type="EMBL" id="GID99450.1"/>
    </source>
</evidence>
<evidence type="ECO:0000256" key="1">
    <source>
        <dbReference type="SAM" id="MobiDB-lite"/>
    </source>
</evidence>
<organism evidence="2 3">
    <name type="scientific">Paractinoplanes durhamensis</name>
    <dbReference type="NCBI Taxonomy" id="113563"/>
    <lineage>
        <taxon>Bacteria</taxon>
        <taxon>Bacillati</taxon>
        <taxon>Actinomycetota</taxon>
        <taxon>Actinomycetes</taxon>
        <taxon>Micromonosporales</taxon>
        <taxon>Micromonosporaceae</taxon>
        <taxon>Paractinoplanes</taxon>
    </lineage>
</organism>
<comment type="caution">
    <text evidence="2">The sequence shown here is derived from an EMBL/GenBank/DDBJ whole genome shotgun (WGS) entry which is preliminary data.</text>
</comment>
<protein>
    <submittedName>
        <fullName evidence="2">Uncharacterized protein</fullName>
    </submittedName>
</protein>
<sequence>MLALSLLEKLHVVHVHLDDVRRFGAPLLRLDHAVLSEIHTCDQTRYQQADRRDTYSDPARKPIHEVSLRRGQ</sequence>
<accession>A0ABQ3YPI6</accession>
<dbReference type="EMBL" id="BOML01000006">
    <property type="protein sequence ID" value="GID99450.1"/>
    <property type="molecule type" value="Genomic_DNA"/>
</dbReference>
<proteinExistence type="predicted"/>
<evidence type="ECO:0000313" key="3">
    <source>
        <dbReference type="Proteomes" id="UP000637628"/>
    </source>
</evidence>